<dbReference type="Gene3D" id="3.40.50.720">
    <property type="entry name" value="NAD(P)-binding Rossmann-like Domain"/>
    <property type="match status" value="1"/>
</dbReference>
<dbReference type="OrthoDB" id="419598at2759"/>
<sequence length="336" mass="37975">MTPTNTRAQPRRPYVRQLNTSQPNRRIRNSVVMRVVVFGASGVQGRHQVHVLAQADHSVVAVSRNPQPLQIDRKPVETFAADFSNKAALEKALQGADRVFLNLPSTSFNKSEPIIAAARDIGEAAKKAKVPLILFNTSMPVPKQPQDIQAQDDRRVMRSLLREHVPVISIEPVVYLDNLLEGWALPPIRDRQTVVYCHKPDLRVSWICHHDVAQIMMAAMHRPELAGRDIPIGGPETVVLSQLTEKLSRAWGKELSYENQTVSDFCDKISKTMQGRGLGTETVVSQMFKAYTYYNEAEDEPFNIDMKPIISELGVKLTPIEEWAERRSPWNDKGYY</sequence>
<keyword evidence="3" id="KW-1185">Reference proteome</keyword>
<reference evidence="2 3" key="1">
    <citation type="journal article" date="2012" name="PLoS Pathog.">
        <title>Diverse lifestyles and strategies of plant pathogenesis encoded in the genomes of eighteen Dothideomycetes fungi.</title>
        <authorList>
            <person name="Ohm R.A."/>
            <person name="Feau N."/>
            <person name="Henrissat B."/>
            <person name="Schoch C.L."/>
            <person name="Horwitz B.A."/>
            <person name="Barry K.W."/>
            <person name="Condon B.J."/>
            <person name="Copeland A.C."/>
            <person name="Dhillon B."/>
            <person name="Glaser F."/>
            <person name="Hesse C.N."/>
            <person name="Kosti I."/>
            <person name="LaButti K."/>
            <person name="Lindquist E.A."/>
            <person name="Lucas S."/>
            <person name="Salamov A.A."/>
            <person name="Bradshaw R.E."/>
            <person name="Ciuffetti L."/>
            <person name="Hamelin R.C."/>
            <person name="Kema G.H.J."/>
            <person name="Lawrence C."/>
            <person name="Scott J.A."/>
            <person name="Spatafora J.W."/>
            <person name="Turgeon B.G."/>
            <person name="de Wit P.J.G.M."/>
            <person name="Zhong S."/>
            <person name="Goodwin S.B."/>
            <person name="Grigoriev I.V."/>
        </authorList>
    </citation>
    <scope>NUCLEOTIDE SEQUENCE [LARGE SCALE GENOMIC DNA]</scope>
    <source>
        <strain evidence="3">C5 / ATCC 48332 / race O</strain>
    </source>
</reference>
<gene>
    <name evidence="2" type="ORF">COCHEDRAFT_1223466</name>
</gene>
<protein>
    <recommendedName>
        <fullName evidence="1">NmrA-like domain-containing protein</fullName>
    </recommendedName>
</protein>
<evidence type="ECO:0000313" key="3">
    <source>
        <dbReference type="Proteomes" id="UP000016936"/>
    </source>
</evidence>
<dbReference type="eggNOG" id="ENOG502SI07">
    <property type="taxonomic scope" value="Eukaryota"/>
</dbReference>
<dbReference type="HOGENOM" id="CLU_007383_8_3_1"/>
<proteinExistence type="predicted"/>
<reference evidence="3" key="2">
    <citation type="journal article" date="2013" name="PLoS Genet.">
        <title>Comparative genome structure, secondary metabolite, and effector coding capacity across Cochliobolus pathogens.</title>
        <authorList>
            <person name="Condon B.J."/>
            <person name="Leng Y."/>
            <person name="Wu D."/>
            <person name="Bushley K.E."/>
            <person name="Ohm R.A."/>
            <person name="Otillar R."/>
            <person name="Martin J."/>
            <person name="Schackwitz W."/>
            <person name="Grimwood J."/>
            <person name="MohdZainudin N."/>
            <person name="Xue C."/>
            <person name="Wang R."/>
            <person name="Manning V.A."/>
            <person name="Dhillon B."/>
            <person name="Tu Z.J."/>
            <person name="Steffenson B.J."/>
            <person name="Salamov A."/>
            <person name="Sun H."/>
            <person name="Lowry S."/>
            <person name="LaButti K."/>
            <person name="Han J."/>
            <person name="Copeland A."/>
            <person name="Lindquist E."/>
            <person name="Barry K."/>
            <person name="Schmutz J."/>
            <person name="Baker S.E."/>
            <person name="Ciuffetti L.M."/>
            <person name="Grigoriev I.V."/>
            <person name="Zhong S."/>
            <person name="Turgeon B.G."/>
        </authorList>
    </citation>
    <scope>NUCLEOTIDE SEQUENCE [LARGE SCALE GENOMIC DNA]</scope>
    <source>
        <strain evidence="3">C5 / ATCC 48332 / race O</strain>
    </source>
</reference>
<name>M2T8I9_COCH5</name>
<evidence type="ECO:0000313" key="2">
    <source>
        <dbReference type="EMBL" id="EMD93840.1"/>
    </source>
</evidence>
<dbReference type="InterPro" id="IPR052718">
    <property type="entry name" value="NmrA-type_oxidoreductase"/>
</dbReference>
<dbReference type="Proteomes" id="UP000016936">
    <property type="component" value="Unassembled WGS sequence"/>
</dbReference>
<dbReference type="PANTHER" id="PTHR47129:SF1">
    <property type="entry name" value="NMRA-LIKE DOMAIN-CONTAINING PROTEIN"/>
    <property type="match status" value="1"/>
</dbReference>
<dbReference type="SUPFAM" id="SSF51735">
    <property type="entry name" value="NAD(P)-binding Rossmann-fold domains"/>
    <property type="match status" value="1"/>
</dbReference>
<dbReference type="STRING" id="701091.M2T8I9"/>
<dbReference type="Pfam" id="PF05368">
    <property type="entry name" value="NmrA"/>
    <property type="match status" value="1"/>
</dbReference>
<dbReference type="OMA" id="VYCHKPD"/>
<dbReference type="AlphaFoldDB" id="M2T8I9"/>
<accession>M2T8I9</accession>
<evidence type="ECO:0000259" key="1">
    <source>
        <dbReference type="Pfam" id="PF05368"/>
    </source>
</evidence>
<organism evidence="2 3">
    <name type="scientific">Cochliobolus heterostrophus (strain C5 / ATCC 48332 / race O)</name>
    <name type="common">Southern corn leaf blight fungus</name>
    <name type="synonym">Bipolaris maydis</name>
    <dbReference type="NCBI Taxonomy" id="701091"/>
    <lineage>
        <taxon>Eukaryota</taxon>
        <taxon>Fungi</taxon>
        <taxon>Dikarya</taxon>
        <taxon>Ascomycota</taxon>
        <taxon>Pezizomycotina</taxon>
        <taxon>Dothideomycetes</taxon>
        <taxon>Pleosporomycetidae</taxon>
        <taxon>Pleosporales</taxon>
        <taxon>Pleosporineae</taxon>
        <taxon>Pleosporaceae</taxon>
        <taxon>Bipolaris</taxon>
    </lineage>
</organism>
<feature type="domain" description="NmrA-like" evidence="1">
    <location>
        <begin position="34"/>
        <end position="324"/>
    </location>
</feature>
<dbReference type="InterPro" id="IPR008030">
    <property type="entry name" value="NmrA-like"/>
</dbReference>
<dbReference type="InterPro" id="IPR036291">
    <property type="entry name" value="NAD(P)-bd_dom_sf"/>
</dbReference>
<dbReference type="EMBL" id="KB445573">
    <property type="protein sequence ID" value="EMD93840.1"/>
    <property type="molecule type" value="Genomic_DNA"/>
</dbReference>
<dbReference type="PANTHER" id="PTHR47129">
    <property type="entry name" value="QUINONE OXIDOREDUCTASE 2"/>
    <property type="match status" value="1"/>
</dbReference>